<comment type="caution">
    <text evidence="1">The sequence shown here is derived from an EMBL/GenBank/DDBJ whole genome shotgun (WGS) entry which is preliminary data.</text>
</comment>
<gene>
    <name evidence="1" type="ORF">BDN71DRAFT_804215</name>
</gene>
<dbReference type="AlphaFoldDB" id="A0A9P5ZF01"/>
<keyword evidence="2" id="KW-1185">Reference proteome</keyword>
<protein>
    <submittedName>
        <fullName evidence="1">Uncharacterized protein</fullName>
    </submittedName>
</protein>
<proteinExistence type="predicted"/>
<dbReference type="EMBL" id="MU154882">
    <property type="protein sequence ID" value="KAF9486858.1"/>
    <property type="molecule type" value="Genomic_DNA"/>
</dbReference>
<evidence type="ECO:0000313" key="2">
    <source>
        <dbReference type="Proteomes" id="UP000807025"/>
    </source>
</evidence>
<accession>A0A9P5ZF01</accession>
<reference evidence="1" key="1">
    <citation type="submission" date="2020-11" db="EMBL/GenBank/DDBJ databases">
        <authorList>
            <consortium name="DOE Joint Genome Institute"/>
            <person name="Ahrendt S."/>
            <person name="Riley R."/>
            <person name="Andreopoulos W."/>
            <person name="Labutti K."/>
            <person name="Pangilinan J."/>
            <person name="Ruiz-Duenas F.J."/>
            <person name="Barrasa J.M."/>
            <person name="Sanchez-Garcia M."/>
            <person name="Camarero S."/>
            <person name="Miyauchi S."/>
            <person name="Serrano A."/>
            <person name="Linde D."/>
            <person name="Babiker R."/>
            <person name="Drula E."/>
            <person name="Ayuso-Fernandez I."/>
            <person name="Pacheco R."/>
            <person name="Padilla G."/>
            <person name="Ferreira P."/>
            <person name="Barriuso J."/>
            <person name="Kellner H."/>
            <person name="Castanera R."/>
            <person name="Alfaro M."/>
            <person name="Ramirez L."/>
            <person name="Pisabarro A.G."/>
            <person name="Kuo A."/>
            <person name="Tritt A."/>
            <person name="Lipzen A."/>
            <person name="He G."/>
            <person name="Yan M."/>
            <person name="Ng V."/>
            <person name="Cullen D."/>
            <person name="Martin F."/>
            <person name="Rosso M.-N."/>
            <person name="Henrissat B."/>
            <person name="Hibbett D."/>
            <person name="Martinez A.T."/>
            <person name="Grigoriev I.V."/>
        </authorList>
    </citation>
    <scope>NUCLEOTIDE SEQUENCE</scope>
    <source>
        <strain evidence="1">ATCC 90797</strain>
    </source>
</reference>
<name>A0A9P5ZF01_PLEER</name>
<evidence type="ECO:0000313" key="1">
    <source>
        <dbReference type="EMBL" id="KAF9486858.1"/>
    </source>
</evidence>
<sequence>MLSLSTRRSTNLDLPLVLRPSSLSLPRYWSLSPAPALRYTMLRESPLSLPSPSSSPSPLMLFPVDPKLTSPSLSRAAGPSYASTALCPDIQASGLVCSRLLLNSPRSRRRCDCGNRYGTGDQWESVTGM</sequence>
<organism evidence="1 2">
    <name type="scientific">Pleurotus eryngii</name>
    <name type="common">Boletus of the steppes</name>
    <dbReference type="NCBI Taxonomy" id="5323"/>
    <lineage>
        <taxon>Eukaryota</taxon>
        <taxon>Fungi</taxon>
        <taxon>Dikarya</taxon>
        <taxon>Basidiomycota</taxon>
        <taxon>Agaricomycotina</taxon>
        <taxon>Agaricomycetes</taxon>
        <taxon>Agaricomycetidae</taxon>
        <taxon>Agaricales</taxon>
        <taxon>Pleurotineae</taxon>
        <taxon>Pleurotaceae</taxon>
        <taxon>Pleurotus</taxon>
    </lineage>
</organism>
<dbReference type="Proteomes" id="UP000807025">
    <property type="component" value="Unassembled WGS sequence"/>
</dbReference>